<dbReference type="Gene3D" id="3.40.50.2000">
    <property type="entry name" value="Glycogen Phosphorylase B"/>
    <property type="match status" value="2"/>
</dbReference>
<reference evidence="4 5" key="1">
    <citation type="journal article" date="2016" name="Nat. Commun.">
        <title>Thousands of microbial genomes shed light on interconnected biogeochemical processes in an aquifer system.</title>
        <authorList>
            <person name="Anantharaman K."/>
            <person name="Brown C.T."/>
            <person name="Hug L.A."/>
            <person name="Sharon I."/>
            <person name="Castelle C.J."/>
            <person name="Probst A.J."/>
            <person name="Thomas B.C."/>
            <person name="Singh A."/>
            <person name="Wilkins M.J."/>
            <person name="Karaoz U."/>
            <person name="Brodie E.L."/>
            <person name="Williams K.H."/>
            <person name="Hubbard S.S."/>
            <person name="Banfield J.F."/>
        </authorList>
    </citation>
    <scope>NUCLEOTIDE SEQUENCE [LARGE SCALE GENOMIC DNA]</scope>
</reference>
<name>A0A1F5G5M6_9BACT</name>
<sequence length="331" mass="38322">MKIGIDARFIGPQGTGIGKYTQKLIENLQNIDRKNKYSIFLKQSNWQLLKLKNKNFNKVLADIKWYSLEEQIKMPYIYKKQNLDLLHIPHFNVPLLFNDKYIVTIHDLIHRHFSQESVTTRNKFVFKAKRFAYKLTISSALKKSQKIITPSNYVKQEIIDSYKIDKSKIVVTYEAAEEEYSQNSKSKIRNPKFVKKFFVRKPFLIYVGNAYPHKNLHNLITAVEILNLKQNLKINLAIVCSRDIFWQRLKQSIEKSKIKKQIILTGYIKAKDLSILFSEAKAYVFPSLSEGFGIPGLNAMAAGLPVICSNIPTLKEVYANAACYFNPNDSE</sequence>
<accession>A0A1F5G5M6</accession>
<dbReference type="PANTHER" id="PTHR46401">
    <property type="entry name" value="GLYCOSYLTRANSFERASE WBBK-RELATED"/>
    <property type="match status" value="1"/>
</dbReference>
<feature type="non-terminal residue" evidence="4">
    <location>
        <position position="331"/>
    </location>
</feature>
<dbReference type="Pfam" id="PF13439">
    <property type="entry name" value="Glyco_transf_4"/>
    <property type="match status" value="1"/>
</dbReference>
<dbReference type="GO" id="GO:0009103">
    <property type="term" value="P:lipopolysaccharide biosynthetic process"/>
    <property type="evidence" value="ECO:0007669"/>
    <property type="project" value="TreeGrafter"/>
</dbReference>
<comment type="caution">
    <text evidence="4">The sequence shown here is derived from an EMBL/GenBank/DDBJ whole genome shotgun (WGS) entry which is preliminary data.</text>
</comment>
<dbReference type="AlphaFoldDB" id="A0A1F5G5M6"/>
<evidence type="ECO:0000259" key="2">
    <source>
        <dbReference type="Pfam" id="PF00534"/>
    </source>
</evidence>
<feature type="domain" description="Glycosyl transferase family 1" evidence="2">
    <location>
        <begin position="193"/>
        <end position="322"/>
    </location>
</feature>
<protein>
    <recommendedName>
        <fullName evidence="6">Glycosyl transferase family 1 domain-containing protein</fullName>
    </recommendedName>
</protein>
<organism evidence="4 5">
    <name type="scientific">Candidatus Curtissbacteria bacterium RBG_13_35_7</name>
    <dbReference type="NCBI Taxonomy" id="1797705"/>
    <lineage>
        <taxon>Bacteria</taxon>
        <taxon>Candidatus Curtissiibacteriota</taxon>
    </lineage>
</organism>
<feature type="domain" description="Glycosyltransferase subfamily 4-like N-terminal" evidence="3">
    <location>
        <begin position="65"/>
        <end position="173"/>
    </location>
</feature>
<dbReference type="InterPro" id="IPR001296">
    <property type="entry name" value="Glyco_trans_1"/>
</dbReference>
<dbReference type="GO" id="GO:0016757">
    <property type="term" value="F:glycosyltransferase activity"/>
    <property type="evidence" value="ECO:0007669"/>
    <property type="project" value="InterPro"/>
</dbReference>
<evidence type="ECO:0000259" key="3">
    <source>
        <dbReference type="Pfam" id="PF13439"/>
    </source>
</evidence>
<evidence type="ECO:0008006" key="6">
    <source>
        <dbReference type="Google" id="ProtNLM"/>
    </source>
</evidence>
<dbReference type="EMBL" id="MFAT01000003">
    <property type="protein sequence ID" value="OGD87148.1"/>
    <property type="molecule type" value="Genomic_DNA"/>
</dbReference>
<keyword evidence="1" id="KW-0808">Transferase</keyword>
<dbReference type="Proteomes" id="UP000176317">
    <property type="component" value="Unassembled WGS sequence"/>
</dbReference>
<dbReference type="Pfam" id="PF00534">
    <property type="entry name" value="Glycos_transf_1"/>
    <property type="match status" value="1"/>
</dbReference>
<dbReference type="InterPro" id="IPR028098">
    <property type="entry name" value="Glyco_trans_4-like_N"/>
</dbReference>
<dbReference type="CDD" id="cd03809">
    <property type="entry name" value="GT4_MtfB-like"/>
    <property type="match status" value="1"/>
</dbReference>
<gene>
    <name evidence="4" type="ORF">A2164_04275</name>
</gene>
<dbReference type="PANTHER" id="PTHR46401:SF2">
    <property type="entry name" value="GLYCOSYLTRANSFERASE WBBK-RELATED"/>
    <property type="match status" value="1"/>
</dbReference>
<evidence type="ECO:0000313" key="4">
    <source>
        <dbReference type="EMBL" id="OGD87148.1"/>
    </source>
</evidence>
<evidence type="ECO:0000256" key="1">
    <source>
        <dbReference type="ARBA" id="ARBA00022679"/>
    </source>
</evidence>
<proteinExistence type="predicted"/>
<evidence type="ECO:0000313" key="5">
    <source>
        <dbReference type="Proteomes" id="UP000176317"/>
    </source>
</evidence>
<dbReference type="SUPFAM" id="SSF53756">
    <property type="entry name" value="UDP-Glycosyltransferase/glycogen phosphorylase"/>
    <property type="match status" value="1"/>
</dbReference>